<keyword evidence="3" id="KW-1185">Reference proteome</keyword>
<dbReference type="AlphaFoldDB" id="A0A5D2ML84"/>
<protein>
    <submittedName>
        <fullName evidence="2">Uncharacterized protein</fullName>
    </submittedName>
</protein>
<reference evidence="2 3" key="1">
    <citation type="submission" date="2019-07" db="EMBL/GenBank/DDBJ databases">
        <title>WGS assembly of Gossypium tomentosum.</title>
        <authorList>
            <person name="Chen Z.J."/>
            <person name="Sreedasyam A."/>
            <person name="Ando A."/>
            <person name="Song Q."/>
            <person name="De L."/>
            <person name="Hulse-Kemp A."/>
            <person name="Ding M."/>
            <person name="Ye W."/>
            <person name="Kirkbride R."/>
            <person name="Jenkins J."/>
            <person name="Plott C."/>
            <person name="Lovell J."/>
            <person name="Lin Y.-M."/>
            <person name="Vaughn R."/>
            <person name="Liu B."/>
            <person name="Li W."/>
            <person name="Simpson S."/>
            <person name="Scheffler B."/>
            <person name="Saski C."/>
            <person name="Grover C."/>
            <person name="Hu G."/>
            <person name="Conover J."/>
            <person name="Carlson J."/>
            <person name="Shu S."/>
            <person name="Boston L."/>
            <person name="Williams M."/>
            <person name="Peterson D."/>
            <person name="Mcgee K."/>
            <person name="Jones D."/>
            <person name="Wendel J."/>
            <person name="Stelly D."/>
            <person name="Grimwood J."/>
            <person name="Schmutz J."/>
        </authorList>
    </citation>
    <scope>NUCLEOTIDE SEQUENCE [LARGE SCALE GENOMIC DNA]</scope>
    <source>
        <strain evidence="2">7179.01</strain>
    </source>
</reference>
<accession>A0A5D2ML84</accession>
<organism evidence="2 3">
    <name type="scientific">Gossypium tomentosum</name>
    <name type="common">Hawaiian cotton</name>
    <name type="synonym">Gossypium sandvicense</name>
    <dbReference type="NCBI Taxonomy" id="34277"/>
    <lineage>
        <taxon>Eukaryota</taxon>
        <taxon>Viridiplantae</taxon>
        <taxon>Streptophyta</taxon>
        <taxon>Embryophyta</taxon>
        <taxon>Tracheophyta</taxon>
        <taxon>Spermatophyta</taxon>
        <taxon>Magnoliopsida</taxon>
        <taxon>eudicotyledons</taxon>
        <taxon>Gunneridae</taxon>
        <taxon>Pentapetalae</taxon>
        <taxon>rosids</taxon>
        <taxon>malvids</taxon>
        <taxon>Malvales</taxon>
        <taxon>Malvaceae</taxon>
        <taxon>Malvoideae</taxon>
        <taxon>Gossypium</taxon>
    </lineage>
</organism>
<feature type="region of interest" description="Disordered" evidence="1">
    <location>
        <begin position="55"/>
        <end position="75"/>
    </location>
</feature>
<name>A0A5D2ML84_GOSTO</name>
<evidence type="ECO:0000313" key="3">
    <source>
        <dbReference type="Proteomes" id="UP000322667"/>
    </source>
</evidence>
<evidence type="ECO:0000313" key="2">
    <source>
        <dbReference type="EMBL" id="TYH91974.1"/>
    </source>
</evidence>
<gene>
    <name evidence="2" type="ORF">ES332_A13G150900v1</name>
</gene>
<dbReference type="EMBL" id="CM017622">
    <property type="protein sequence ID" value="TYH91974.1"/>
    <property type="molecule type" value="Genomic_DNA"/>
</dbReference>
<evidence type="ECO:0000256" key="1">
    <source>
        <dbReference type="SAM" id="MobiDB-lite"/>
    </source>
</evidence>
<proteinExistence type="predicted"/>
<sequence>MRFNFINRDTPPPVRIKRSRDRSLLRVRHNPYVIATFVPHISYINRLPRWKRQHTELPRLRKIKRHGGREQHQSR</sequence>
<dbReference type="Proteomes" id="UP000322667">
    <property type="component" value="Chromosome A13"/>
</dbReference>